<organism evidence="2 3">
    <name type="scientific">Psilocybe cyanescens</name>
    <dbReference type="NCBI Taxonomy" id="93625"/>
    <lineage>
        <taxon>Eukaryota</taxon>
        <taxon>Fungi</taxon>
        <taxon>Dikarya</taxon>
        <taxon>Basidiomycota</taxon>
        <taxon>Agaricomycotina</taxon>
        <taxon>Agaricomycetes</taxon>
        <taxon>Agaricomycetidae</taxon>
        <taxon>Agaricales</taxon>
        <taxon>Agaricineae</taxon>
        <taxon>Strophariaceae</taxon>
        <taxon>Psilocybe</taxon>
    </lineage>
</organism>
<reference evidence="2 3" key="1">
    <citation type="journal article" date="2018" name="Evol. Lett.">
        <title>Horizontal gene cluster transfer increased hallucinogenic mushroom diversity.</title>
        <authorList>
            <person name="Reynolds H.T."/>
            <person name="Vijayakumar V."/>
            <person name="Gluck-Thaler E."/>
            <person name="Korotkin H.B."/>
            <person name="Matheny P.B."/>
            <person name="Slot J.C."/>
        </authorList>
    </citation>
    <scope>NUCLEOTIDE SEQUENCE [LARGE SCALE GENOMIC DNA]</scope>
    <source>
        <strain evidence="2 3">2631</strain>
    </source>
</reference>
<comment type="caution">
    <text evidence="2">The sequence shown here is derived from an EMBL/GenBank/DDBJ whole genome shotgun (WGS) entry which is preliminary data.</text>
</comment>
<dbReference type="Proteomes" id="UP000283269">
    <property type="component" value="Unassembled WGS sequence"/>
</dbReference>
<dbReference type="InterPro" id="IPR046528">
    <property type="entry name" value="DUF6593"/>
</dbReference>
<dbReference type="InParanoid" id="A0A409WYW8"/>
<name>A0A409WYW8_PSICY</name>
<evidence type="ECO:0000259" key="1">
    <source>
        <dbReference type="Pfam" id="PF20236"/>
    </source>
</evidence>
<gene>
    <name evidence="2" type="ORF">CVT25_006127</name>
</gene>
<keyword evidence="3" id="KW-1185">Reference proteome</keyword>
<dbReference type="OrthoDB" id="2989558at2759"/>
<evidence type="ECO:0000313" key="3">
    <source>
        <dbReference type="Proteomes" id="UP000283269"/>
    </source>
</evidence>
<dbReference type="EMBL" id="NHYD01002983">
    <property type="protein sequence ID" value="PPQ83723.1"/>
    <property type="molecule type" value="Genomic_DNA"/>
</dbReference>
<sequence>MEAIFDNKANVLDTKLRTSHDNSVIYSISTEQTTWSKTHTYVRDMNPALRGEPAVVGIINWGKKTFEVNGHLPEIVSRAKLWKWSDDREEYAIVHREEGWQASSTSKNAVEATLNVPYRPQLFGKSKPMVINLSRAALAKDEVFLILAFIYCEHRRQEKTLGPTQYFSIFPEVFESLT</sequence>
<feature type="domain" description="DUF6593" evidence="1">
    <location>
        <begin position="10"/>
        <end position="157"/>
    </location>
</feature>
<proteinExistence type="predicted"/>
<protein>
    <recommendedName>
        <fullName evidence="1">DUF6593 domain-containing protein</fullName>
    </recommendedName>
</protein>
<dbReference type="STRING" id="93625.A0A409WYW8"/>
<evidence type="ECO:0000313" key="2">
    <source>
        <dbReference type="EMBL" id="PPQ83723.1"/>
    </source>
</evidence>
<accession>A0A409WYW8</accession>
<dbReference type="AlphaFoldDB" id="A0A409WYW8"/>
<dbReference type="Pfam" id="PF20236">
    <property type="entry name" value="DUF6593"/>
    <property type="match status" value="1"/>
</dbReference>